<dbReference type="InterPro" id="IPR036097">
    <property type="entry name" value="HisK_dim/P_sf"/>
</dbReference>
<dbReference type="PANTHER" id="PTHR43711:SF1">
    <property type="entry name" value="HISTIDINE KINASE 1"/>
    <property type="match status" value="1"/>
</dbReference>
<dbReference type="InterPro" id="IPR036890">
    <property type="entry name" value="HATPase_C_sf"/>
</dbReference>
<evidence type="ECO:0000256" key="3">
    <source>
        <dbReference type="ARBA" id="ARBA00022553"/>
    </source>
</evidence>
<proteinExistence type="predicted"/>
<keyword evidence="4" id="KW-0808">Transferase</keyword>
<comment type="caution">
    <text evidence="9">The sequence shown here is derived from an EMBL/GenBank/DDBJ whole genome shotgun (WGS) entry which is preliminary data.</text>
</comment>
<dbReference type="PROSITE" id="PS50109">
    <property type="entry name" value="HIS_KIN"/>
    <property type="match status" value="1"/>
</dbReference>
<dbReference type="Gene3D" id="3.30.565.10">
    <property type="entry name" value="Histidine kinase-like ATPase, C-terminal domain"/>
    <property type="match status" value="1"/>
</dbReference>
<evidence type="ECO:0000313" key="10">
    <source>
        <dbReference type="Proteomes" id="UP000249239"/>
    </source>
</evidence>
<protein>
    <recommendedName>
        <fullName evidence="2">histidine kinase</fullName>
        <ecNumber evidence="2">2.7.13.3</ecNumber>
    </recommendedName>
</protein>
<dbReference type="InterPro" id="IPR003594">
    <property type="entry name" value="HATPase_dom"/>
</dbReference>
<dbReference type="AlphaFoldDB" id="A0A2W7N1E8"/>
<evidence type="ECO:0000256" key="7">
    <source>
        <dbReference type="SAM" id="Phobius"/>
    </source>
</evidence>
<organism evidence="9 10">
    <name type="scientific">Breznakibacter xylanolyticus</name>
    <dbReference type="NCBI Taxonomy" id="990"/>
    <lineage>
        <taxon>Bacteria</taxon>
        <taxon>Pseudomonadati</taxon>
        <taxon>Bacteroidota</taxon>
        <taxon>Bacteroidia</taxon>
        <taxon>Marinilabiliales</taxon>
        <taxon>Marinilabiliaceae</taxon>
        <taxon>Breznakibacter</taxon>
    </lineage>
</organism>
<keyword evidence="7" id="KW-0472">Membrane</keyword>
<dbReference type="EC" id="2.7.13.3" evidence="2"/>
<dbReference type="CDD" id="cd00082">
    <property type="entry name" value="HisKA"/>
    <property type="match status" value="1"/>
</dbReference>
<feature type="domain" description="Histidine kinase" evidence="8">
    <location>
        <begin position="210"/>
        <end position="428"/>
    </location>
</feature>
<dbReference type="OrthoDB" id="9810447at2"/>
<keyword evidence="10" id="KW-1185">Reference proteome</keyword>
<dbReference type="Pfam" id="PF00512">
    <property type="entry name" value="HisKA"/>
    <property type="match status" value="1"/>
</dbReference>
<evidence type="ECO:0000256" key="5">
    <source>
        <dbReference type="ARBA" id="ARBA00022777"/>
    </source>
</evidence>
<dbReference type="SUPFAM" id="SSF55874">
    <property type="entry name" value="ATPase domain of HSP90 chaperone/DNA topoisomerase II/histidine kinase"/>
    <property type="match status" value="1"/>
</dbReference>
<feature type="transmembrane region" description="Helical" evidence="7">
    <location>
        <begin position="86"/>
        <end position="103"/>
    </location>
</feature>
<feature type="transmembrane region" description="Helical" evidence="7">
    <location>
        <begin position="109"/>
        <end position="126"/>
    </location>
</feature>
<feature type="transmembrane region" description="Helical" evidence="7">
    <location>
        <begin position="28"/>
        <end position="47"/>
    </location>
</feature>
<sequence>MRRLTGVYRYYIERFVWFRSEKYSIHELMFYYTLLITVLITGMSLITNPLFGLPFSATMFSLFAVFFTPFIFWLDYAKGKTLWARNIFLVFFVLMINGVWMFSGGSQGTALVMTQGFLLLYLFFSVNTYYHWVLVFLLFNIIGLFAIELYWPHLIESYPSNRSRLLDVLFITVIFFVFELPVIAYAKRVLLRDKQEAVKSDAAKTSFVVNLSHEIRTPMNAILGFAELLEDGTLEPEVRNSYIRIINENGRNLLTLLNNVISFSKIEANQSPVTAAWLSVDALFHQVQASLLHQIQSNPRVQFRLSLPDDALEIYTDSLMAYQILNNLAYNALKFTTQGEVEMGCQQEGDQVLFYVRDTGIGIAPEAIDQIFERFHHAGGTVREHAQHGAGLGLAICRGLTSLLQGRMWVESMPNSGSTFYVQLPIRYEPLKNSSLSV</sequence>
<dbReference type="Gene3D" id="1.10.287.130">
    <property type="match status" value="1"/>
</dbReference>
<name>A0A2W7N1E8_9BACT</name>
<dbReference type="Pfam" id="PF02518">
    <property type="entry name" value="HATPase_c"/>
    <property type="match status" value="1"/>
</dbReference>
<dbReference type="InterPro" id="IPR005467">
    <property type="entry name" value="His_kinase_dom"/>
</dbReference>
<dbReference type="SMART" id="SM00387">
    <property type="entry name" value="HATPase_c"/>
    <property type="match status" value="1"/>
</dbReference>
<gene>
    <name evidence="9" type="ORF">LX69_02489</name>
</gene>
<dbReference type="InterPro" id="IPR003661">
    <property type="entry name" value="HisK_dim/P_dom"/>
</dbReference>
<feature type="transmembrane region" description="Helical" evidence="7">
    <location>
        <begin position="165"/>
        <end position="186"/>
    </location>
</feature>
<keyword evidence="6" id="KW-0902">Two-component regulatory system</keyword>
<dbReference type="SUPFAM" id="SSF47384">
    <property type="entry name" value="Homodimeric domain of signal transducing histidine kinase"/>
    <property type="match status" value="1"/>
</dbReference>
<keyword evidence="7" id="KW-0812">Transmembrane</keyword>
<dbReference type="Proteomes" id="UP000249239">
    <property type="component" value="Unassembled WGS sequence"/>
</dbReference>
<dbReference type="PANTHER" id="PTHR43711">
    <property type="entry name" value="TWO-COMPONENT HISTIDINE KINASE"/>
    <property type="match status" value="1"/>
</dbReference>
<dbReference type="InterPro" id="IPR050736">
    <property type="entry name" value="Sensor_HK_Regulatory"/>
</dbReference>
<evidence type="ECO:0000313" key="9">
    <source>
        <dbReference type="EMBL" id="PZX13811.1"/>
    </source>
</evidence>
<dbReference type="InterPro" id="IPR004358">
    <property type="entry name" value="Sig_transdc_His_kin-like_C"/>
</dbReference>
<accession>A0A2W7N1E8</accession>
<evidence type="ECO:0000256" key="1">
    <source>
        <dbReference type="ARBA" id="ARBA00000085"/>
    </source>
</evidence>
<dbReference type="RefSeq" id="WP_111446344.1">
    <property type="nucleotide sequence ID" value="NZ_QKZK01000022.1"/>
</dbReference>
<feature type="transmembrane region" description="Helical" evidence="7">
    <location>
        <begin position="53"/>
        <end position="74"/>
    </location>
</feature>
<evidence type="ECO:0000256" key="6">
    <source>
        <dbReference type="ARBA" id="ARBA00023012"/>
    </source>
</evidence>
<reference evidence="9 10" key="1">
    <citation type="submission" date="2018-06" db="EMBL/GenBank/DDBJ databases">
        <title>Genomic Encyclopedia of Archaeal and Bacterial Type Strains, Phase II (KMG-II): from individual species to whole genera.</title>
        <authorList>
            <person name="Goeker M."/>
        </authorList>
    </citation>
    <scope>NUCLEOTIDE SEQUENCE [LARGE SCALE GENOMIC DNA]</scope>
    <source>
        <strain evidence="9 10">DSM 6779</strain>
    </source>
</reference>
<dbReference type="FunFam" id="3.30.565.10:FF:000006">
    <property type="entry name" value="Sensor histidine kinase WalK"/>
    <property type="match status" value="1"/>
</dbReference>
<keyword evidence="5" id="KW-0418">Kinase</keyword>
<dbReference type="EMBL" id="QKZK01000022">
    <property type="protein sequence ID" value="PZX13811.1"/>
    <property type="molecule type" value="Genomic_DNA"/>
</dbReference>
<dbReference type="GO" id="GO:0000155">
    <property type="term" value="F:phosphorelay sensor kinase activity"/>
    <property type="evidence" value="ECO:0007669"/>
    <property type="project" value="InterPro"/>
</dbReference>
<evidence type="ECO:0000259" key="8">
    <source>
        <dbReference type="PROSITE" id="PS50109"/>
    </source>
</evidence>
<evidence type="ECO:0000256" key="2">
    <source>
        <dbReference type="ARBA" id="ARBA00012438"/>
    </source>
</evidence>
<feature type="transmembrane region" description="Helical" evidence="7">
    <location>
        <begin position="133"/>
        <end position="153"/>
    </location>
</feature>
<keyword evidence="3" id="KW-0597">Phosphoprotein</keyword>
<comment type="catalytic activity">
    <reaction evidence="1">
        <text>ATP + protein L-histidine = ADP + protein N-phospho-L-histidine.</text>
        <dbReference type="EC" id="2.7.13.3"/>
    </reaction>
</comment>
<dbReference type="PRINTS" id="PR00344">
    <property type="entry name" value="BCTRLSENSOR"/>
</dbReference>
<dbReference type="SMART" id="SM00388">
    <property type="entry name" value="HisKA"/>
    <property type="match status" value="1"/>
</dbReference>
<evidence type="ECO:0000256" key="4">
    <source>
        <dbReference type="ARBA" id="ARBA00022679"/>
    </source>
</evidence>
<keyword evidence="7" id="KW-1133">Transmembrane helix</keyword>